<dbReference type="InterPro" id="IPR001680">
    <property type="entry name" value="WD40_rpt"/>
</dbReference>
<feature type="region of interest" description="Disordered" evidence="4">
    <location>
        <begin position="913"/>
        <end position="941"/>
    </location>
</feature>
<dbReference type="GO" id="GO:0000028">
    <property type="term" value="P:ribosomal small subunit assembly"/>
    <property type="evidence" value="ECO:0007669"/>
    <property type="project" value="TreeGrafter"/>
</dbReference>
<accession>A0A267GWC3</accession>
<evidence type="ECO:0000256" key="2">
    <source>
        <dbReference type="ARBA" id="ARBA00022737"/>
    </source>
</evidence>
<dbReference type="OrthoDB" id="3142434at2759"/>
<dbReference type="EMBL" id="NIVC01000114">
    <property type="protein sequence ID" value="PAA90306.1"/>
    <property type="molecule type" value="Genomic_DNA"/>
</dbReference>
<feature type="repeat" description="WD" evidence="3">
    <location>
        <begin position="377"/>
        <end position="418"/>
    </location>
</feature>
<dbReference type="Pfam" id="PF00400">
    <property type="entry name" value="WD40"/>
    <property type="match status" value="8"/>
</dbReference>
<evidence type="ECO:0000256" key="1">
    <source>
        <dbReference type="ARBA" id="ARBA00022574"/>
    </source>
</evidence>
<dbReference type="GO" id="GO:0034388">
    <property type="term" value="C:Pwp2p-containing subcomplex of 90S preribosome"/>
    <property type="evidence" value="ECO:0007669"/>
    <property type="project" value="TreeGrafter"/>
</dbReference>
<dbReference type="InterPro" id="IPR019775">
    <property type="entry name" value="WD40_repeat_CS"/>
</dbReference>
<keyword evidence="6" id="KW-1185">Reference proteome</keyword>
<dbReference type="InterPro" id="IPR036322">
    <property type="entry name" value="WD40_repeat_dom_sf"/>
</dbReference>
<feature type="non-terminal residue" evidence="5">
    <location>
        <position position="1"/>
    </location>
</feature>
<dbReference type="Gene3D" id="2.130.10.10">
    <property type="entry name" value="YVTN repeat-like/Quinoprotein amine dehydrogenase"/>
    <property type="match status" value="3"/>
</dbReference>
<dbReference type="InterPro" id="IPR020472">
    <property type="entry name" value="WD40_PAC1"/>
</dbReference>
<evidence type="ECO:0000256" key="3">
    <source>
        <dbReference type="PROSITE-ProRule" id="PRU00221"/>
    </source>
</evidence>
<reference evidence="5 6" key="1">
    <citation type="submission" date="2017-06" db="EMBL/GenBank/DDBJ databases">
        <title>A platform for efficient transgenesis in Macrostomum lignano, a flatworm model organism for stem cell research.</title>
        <authorList>
            <person name="Berezikov E."/>
        </authorList>
    </citation>
    <scope>NUCLEOTIDE SEQUENCE [LARGE SCALE GENOMIC DNA]</scope>
    <source>
        <strain evidence="5">DV1</strain>
        <tissue evidence="5">Whole organism</tissue>
    </source>
</reference>
<evidence type="ECO:0008006" key="7">
    <source>
        <dbReference type="Google" id="ProtNLM"/>
    </source>
</evidence>
<dbReference type="InterPro" id="IPR027145">
    <property type="entry name" value="PWP2"/>
</dbReference>
<dbReference type="PROSITE" id="PS50082">
    <property type="entry name" value="WD_REPEATS_2"/>
    <property type="match status" value="3"/>
</dbReference>
<dbReference type="STRING" id="282301.A0A267GWC3"/>
<feature type="repeat" description="WD" evidence="3">
    <location>
        <begin position="419"/>
        <end position="459"/>
    </location>
</feature>
<dbReference type="InterPro" id="IPR011047">
    <property type="entry name" value="Quinoprotein_ADH-like_sf"/>
</dbReference>
<feature type="repeat" description="WD" evidence="3">
    <location>
        <begin position="504"/>
        <end position="539"/>
    </location>
</feature>
<dbReference type="PRINTS" id="PR00320">
    <property type="entry name" value="GPROTEINBRPT"/>
</dbReference>
<dbReference type="SUPFAM" id="SSF69322">
    <property type="entry name" value="Tricorn protease domain 2"/>
    <property type="match status" value="1"/>
</dbReference>
<dbReference type="AlphaFoldDB" id="A0A267GWC3"/>
<proteinExistence type="predicted"/>
<dbReference type="GO" id="GO:0000462">
    <property type="term" value="P:maturation of SSU-rRNA from tricistronic rRNA transcript (SSU-rRNA, 5.8S rRNA, LSU-rRNA)"/>
    <property type="evidence" value="ECO:0007669"/>
    <property type="project" value="TreeGrafter"/>
</dbReference>
<dbReference type="SMART" id="SM00320">
    <property type="entry name" value="WD40"/>
    <property type="match status" value="12"/>
</dbReference>
<evidence type="ECO:0000313" key="5">
    <source>
        <dbReference type="EMBL" id="PAA90306.1"/>
    </source>
</evidence>
<dbReference type="PROSITE" id="PS50294">
    <property type="entry name" value="WD_REPEATS_REGION"/>
    <property type="match status" value="2"/>
</dbReference>
<dbReference type="SUPFAM" id="SSF50978">
    <property type="entry name" value="WD40 repeat-like"/>
    <property type="match status" value="1"/>
</dbReference>
<protein>
    <recommendedName>
        <fullName evidence="7">WD_REPEATS_REGION domain-containing protein</fullName>
    </recommendedName>
</protein>
<sequence>PCMDFRFSNLLGTVYRRGNVCFTEDGFQLISPVGNRVTVFDLRHDRSHTLQLEASYDIEHIALSPDNALLLAVDCKGEAHLVAMATGAAIARQKLPSRVSALAYSPDGDYFAMARDNRVHVYHGPGLERYFNQFKLYRSYYGNRDEVTSIAWSSDSKAFVCACRDLQVRVFSLHKTARLPGCYSLGGFTEDIVGVAFLPDSLNLFAVSSAGFVMLWQCDTELSDLLIKQQQQPQLTDGTGDDNDDSPSDSEDCDLKETKNEENKPELEKIFINKLRYLKPKKMRLREDAEDSKRVSAVIDCLAFCPGSKQLVCGTEDGRVMLYAVDNCALLLSLQVCDSQVDSVSISPDGLWIAAAGAAHGQLLVWDWRASAYVMRQAGSFNCLRCAAFSPDGGQLVCGYSDGRVRLWSSQSSLSFATLTEHTSCITGVRFCGKRVVIASSADGSIRAWDLGRYRNFRTLVSPTPLQLSCLDADPSGDLIAAGCLDEFHLLIWSLKTGRLLVTLTGHTAPVSCVAFRPGPGSTILASGSWDSTVRLWDVLGSDQQPEVIQCGHDVLSLAWRPDGQQLSVAINNGTILVMDAVPSGSGTDAPEFQSTRTIDCRQDLGYDKPDGALISGRRLAEAGGGFNSLSYSPTGQLLLAGGLSKHICLYSPSDQLLLRKFPVTANRSLKAVALEKRAAKLVRDLGVRAGSNAGGTEVNFEDDAVDSSDARVSVTGVSFSPAGDMFLAACTEGVLLYCSPGSRHLLPSESLVASCRRLTLRDTPQTVVESIQAGRFGDALDVALRINQPGLVRQCLEATPTSGENRNLVDLLCSQLPLDTCRDVLAPHVADWLADSNRLEHCMAWARAVARVCCLGQSNTARQRRDPCPGLTRLQRAVGDRRSQLERICSGNMHTLDYLCHLAGGLGDTKSSKAGDALQGTDDGELPAQSADLEPMETME</sequence>
<evidence type="ECO:0000313" key="6">
    <source>
        <dbReference type="Proteomes" id="UP000215902"/>
    </source>
</evidence>
<dbReference type="SUPFAM" id="SSF50998">
    <property type="entry name" value="Quinoprotein alcohol dehydrogenase-like"/>
    <property type="match status" value="1"/>
</dbReference>
<dbReference type="CDD" id="cd00200">
    <property type="entry name" value="WD40"/>
    <property type="match status" value="1"/>
</dbReference>
<feature type="region of interest" description="Disordered" evidence="4">
    <location>
        <begin position="233"/>
        <end position="261"/>
    </location>
</feature>
<evidence type="ECO:0000256" key="4">
    <source>
        <dbReference type="SAM" id="MobiDB-lite"/>
    </source>
</evidence>
<feature type="compositionally biased region" description="Acidic residues" evidence="4">
    <location>
        <begin position="239"/>
        <end position="252"/>
    </location>
</feature>
<keyword evidence="1 3" id="KW-0853">WD repeat</keyword>
<dbReference type="PANTHER" id="PTHR19858:SF0">
    <property type="entry name" value="PERIODIC TRYPTOPHAN PROTEIN 2 HOMOLOG"/>
    <property type="match status" value="1"/>
</dbReference>
<dbReference type="PANTHER" id="PTHR19858">
    <property type="entry name" value="WD40 REPEAT PROTEIN"/>
    <property type="match status" value="1"/>
</dbReference>
<organism evidence="5 6">
    <name type="scientific">Macrostomum lignano</name>
    <dbReference type="NCBI Taxonomy" id="282301"/>
    <lineage>
        <taxon>Eukaryota</taxon>
        <taxon>Metazoa</taxon>
        <taxon>Spiralia</taxon>
        <taxon>Lophotrochozoa</taxon>
        <taxon>Platyhelminthes</taxon>
        <taxon>Rhabditophora</taxon>
        <taxon>Macrostomorpha</taxon>
        <taxon>Macrostomida</taxon>
        <taxon>Macrostomidae</taxon>
        <taxon>Macrostomum</taxon>
    </lineage>
</organism>
<name>A0A267GWC3_9PLAT</name>
<dbReference type="PROSITE" id="PS00678">
    <property type="entry name" value="WD_REPEATS_1"/>
    <property type="match status" value="2"/>
</dbReference>
<dbReference type="GO" id="GO:0032040">
    <property type="term" value="C:small-subunit processome"/>
    <property type="evidence" value="ECO:0007669"/>
    <property type="project" value="TreeGrafter"/>
</dbReference>
<dbReference type="Proteomes" id="UP000215902">
    <property type="component" value="Unassembled WGS sequence"/>
</dbReference>
<comment type="caution">
    <text evidence="5">The sequence shown here is derived from an EMBL/GenBank/DDBJ whole genome shotgun (WGS) entry which is preliminary data.</text>
</comment>
<dbReference type="InterPro" id="IPR015943">
    <property type="entry name" value="WD40/YVTN_repeat-like_dom_sf"/>
</dbReference>
<keyword evidence="2" id="KW-0677">Repeat</keyword>
<gene>
    <name evidence="5" type="ORF">BOX15_Mlig023025g1</name>
</gene>